<proteinExistence type="predicted"/>
<comment type="caution">
    <text evidence="2">The sequence shown here is derived from an EMBL/GenBank/DDBJ whole genome shotgun (WGS) entry which is preliminary data.</text>
</comment>
<sequence length="270" mass="28772">MPYPRSPLACTSRQDLFPGNTYTERRILPAWLPWHPHLETPPARCACPSPRPAVCTDFPPTSSSTAENCSCSARGAPQEFPSWLAQLALTSSKCGCGAGRSTSNGSRASGTVPPSAPRRRTGPCCARARDLLRRLLDLELREAQLPLRPHRALRPPPCSASPAAACTTCAIAALSSAQRSRPEVCAQRAEATRAIAASCALSSVRMSCAADAGVQCCVGLRAARVRDIALLGCALSSARDPPPARVHRARCPPPLRRAPRVPPLRTFERA</sequence>
<dbReference type="Proteomes" id="UP001219525">
    <property type="component" value="Unassembled WGS sequence"/>
</dbReference>
<feature type="compositionally biased region" description="Pro residues" evidence="1">
    <location>
        <begin position="251"/>
        <end position="262"/>
    </location>
</feature>
<keyword evidence="3" id="KW-1185">Reference proteome</keyword>
<organism evidence="2 3">
    <name type="scientific">Mycena pura</name>
    <dbReference type="NCBI Taxonomy" id="153505"/>
    <lineage>
        <taxon>Eukaryota</taxon>
        <taxon>Fungi</taxon>
        <taxon>Dikarya</taxon>
        <taxon>Basidiomycota</taxon>
        <taxon>Agaricomycotina</taxon>
        <taxon>Agaricomycetes</taxon>
        <taxon>Agaricomycetidae</taxon>
        <taxon>Agaricales</taxon>
        <taxon>Marasmiineae</taxon>
        <taxon>Mycenaceae</taxon>
        <taxon>Mycena</taxon>
    </lineage>
</organism>
<feature type="region of interest" description="Disordered" evidence="1">
    <location>
        <begin position="98"/>
        <end position="121"/>
    </location>
</feature>
<protein>
    <submittedName>
        <fullName evidence="2">Uncharacterized protein</fullName>
    </submittedName>
</protein>
<feature type="compositionally biased region" description="Polar residues" evidence="1">
    <location>
        <begin position="100"/>
        <end position="109"/>
    </location>
</feature>
<reference evidence="2" key="1">
    <citation type="submission" date="2023-03" db="EMBL/GenBank/DDBJ databases">
        <title>Massive genome expansion in bonnet fungi (Mycena s.s.) driven by repeated elements and novel gene families across ecological guilds.</title>
        <authorList>
            <consortium name="Lawrence Berkeley National Laboratory"/>
            <person name="Harder C.B."/>
            <person name="Miyauchi S."/>
            <person name="Viragh M."/>
            <person name="Kuo A."/>
            <person name="Thoen E."/>
            <person name="Andreopoulos B."/>
            <person name="Lu D."/>
            <person name="Skrede I."/>
            <person name="Drula E."/>
            <person name="Henrissat B."/>
            <person name="Morin E."/>
            <person name="Kohler A."/>
            <person name="Barry K."/>
            <person name="LaButti K."/>
            <person name="Morin E."/>
            <person name="Salamov A."/>
            <person name="Lipzen A."/>
            <person name="Mereny Z."/>
            <person name="Hegedus B."/>
            <person name="Baldrian P."/>
            <person name="Stursova M."/>
            <person name="Weitz H."/>
            <person name="Taylor A."/>
            <person name="Grigoriev I.V."/>
            <person name="Nagy L.G."/>
            <person name="Martin F."/>
            <person name="Kauserud H."/>
        </authorList>
    </citation>
    <scope>NUCLEOTIDE SEQUENCE</scope>
    <source>
        <strain evidence="2">9144</strain>
    </source>
</reference>
<evidence type="ECO:0000256" key="1">
    <source>
        <dbReference type="SAM" id="MobiDB-lite"/>
    </source>
</evidence>
<evidence type="ECO:0000313" key="3">
    <source>
        <dbReference type="Proteomes" id="UP001219525"/>
    </source>
</evidence>
<name>A0AAD6VKZ2_9AGAR</name>
<dbReference type="AlphaFoldDB" id="A0AAD6VKZ2"/>
<gene>
    <name evidence="2" type="ORF">GGX14DRAFT_562838</name>
</gene>
<feature type="region of interest" description="Disordered" evidence="1">
    <location>
        <begin position="244"/>
        <end position="270"/>
    </location>
</feature>
<dbReference type="EMBL" id="JARJCW010000018">
    <property type="protein sequence ID" value="KAJ7214807.1"/>
    <property type="molecule type" value="Genomic_DNA"/>
</dbReference>
<evidence type="ECO:0000313" key="2">
    <source>
        <dbReference type="EMBL" id="KAJ7214807.1"/>
    </source>
</evidence>
<accession>A0AAD6VKZ2</accession>